<feature type="domain" description="Calcineurin-like phosphoesterase" evidence="2">
    <location>
        <begin position="64"/>
        <end position="264"/>
    </location>
</feature>
<dbReference type="PANTHER" id="PTHR12905">
    <property type="entry name" value="METALLOPHOSPHOESTERASE"/>
    <property type="match status" value="1"/>
</dbReference>
<name>A0A0C3G2W4_PILCF</name>
<accession>A0A0C3G2W4</accession>
<dbReference type="InterPro" id="IPR051693">
    <property type="entry name" value="UPF0046_metallophosphoest"/>
</dbReference>
<evidence type="ECO:0000313" key="4">
    <source>
        <dbReference type="Proteomes" id="UP000054166"/>
    </source>
</evidence>
<reference evidence="3 4" key="1">
    <citation type="submission" date="2014-04" db="EMBL/GenBank/DDBJ databases">
        <authorList>
            <consortium name="DOE Joint Genome Institute"/>
            <person name="Kuo A."/>
            <person name="Tarkka M."/>
            <person name="Buscot F."/>
            <person name="Kohler A."/>
            <person name="Nagy L.G."/>
            <person name="Floudas D."/>
            <person name="Copeland A."/>
            <person name="Barry K.W."/>
            <person name="Cichocki N."/>
            <person name="Veneault-Fourrey C."/>
            <person name="LaButti K."/>
            <person name="Lindquist E.A."/>
            <person name="Lipzen A."/>
            <person name="Lundell T."/>
            <person name="Morin E."/>
            <person name="Murat C."/>
            <person name="Sun H."/>
            <person name="Tunlid A."/>
            <person name="Henrissat B."/>
            <person name="Grigoriev I.V."/>
            <person name="Hibbett D.S."/>
            <person name="Martin F."/>
            <person name="Nordberg H.P."/>
            <person name="Cantor M.N."/>
            <person name="Hua S.X."/>
        </authorList>
    </citation>
    <scope>NUCLEOTIDE SEQUENCE [LARGE SCALE GENOMIC DNA]</scope>
    <source>
        <strain evidence="3 4">F 1598</strain>
    </source>
</reference>
<dbReference type="AlphaFoldDB" id="A0A0C3G2W4"/>
<evidence type="ECO:0000313" key="3">
    <source>
        <dbReference type="EMBL" id="KIM84996.1"/>
    </source>
</evidence>
<dbReference type="CDD" id="cd07379">
    <property type="entry name" value="MPP_239FB"/>
    <property type="match status" value="1"/>
</dbReference>
<sequence>MSGPAPPPPPPPPPPQAHTRSPSHFTYPLQTFQSTTDPITYVVHTSYNPASPPPLPGPSSEWTRFVCISDTHTQTFDVPDGDVLIHAGDLTGTGRKEQMAITGDWLIGMRHPVKIVIAGNHDLPLHDSWYEIPDNKRRFHGKRIENSAEVRDILTNNHAKAAGIIYLQDESYTFRVKEGGKEWSVYGSPWQPYFGNWAFNYRSGEAQALVANIPEVDILITHGPPRGILDLTIDHSRAGCPALLRHLGRMANPPRLHVFGHIHEARGALVHQWDPNPNLDPQAAVSTVDREGWKETIMVNAANQPAGAHRMSNQMRVPFGGPGFQPIIVDLLDKP</sequence>
<dbReference type="Gene3D" id="3.60.21.10">
    <property type="match status" value="1"/>
</dbReference>
<dbReference type="InParanoid" id="A0A0C3G2W4"/>
<dbReference type="HOGENOM" id="CLU_041441_4_0_1"/>
<proteinExistence type="predicted"/>
<dbReference type="InterPro" id="IPR004843">
    <property type="entry name" value="Calcineurin-like_PHP"/>
</dbReference>
<keyword evidence="4" id="KW-1185">Reference proteome</keyword>
<dbReference type="InterPro" id="IPR029052">
    <property type="entry name" value="Metallo-depent_PP-like"/>
</dbReference>
<organism evidence="3 4">
    <name type="scientific">Piloderma croceum (strain F 1598)</name>
    <dbReference type="NCBI Taxonomy" id="765440"/>
    <lineage>
        <taxon>Eukaryota</taxon>
        <taxon>Fungi</taxon>
        <taxon>Dikarya</taxon>
        <taxon>Basidiomycota</taxon>
        <taxon>Agaricomycotina</taxon>
        <taxon>Agaricomycetes</taxon>
        <taxon>Agaricomycetidae</taxon>
        <taxon>Atheliales</taxon>
        <taxon>Atheliaceae</taxon>
        <taxon>Piloderma</taxon>
    </lineage>
</organism>
<gene>
    <name evidence="3" type="ORF">PILCRDRAFT_66965</name>
</gene>
<reference evidence="4" key="2">
    <citation type="submission" date="2015-01" db="EMBL/GenBank/DDBJ databases">
        <title>Evolutionary Origins and Diversification of the Mycorrhizal Mutualists.</title>
        <authorList>
            <consortium name="DOE Joint Genome Institute"/>
            <consortium name="Mycorrhizal Genomics Consortium"/>
            <person name="Kohler A."/>
            <person name="Kuo A."/>
            <person name="Nagy L.G."/>
            <person name="Floudas D."/>
            <person name="Copeland A."/>
            <person name="Barry K.W."/>
            <person name="Cichocki N."/>
            <person name="Veneault-Fourrey C."/>
            <person name="LaButti K."/>
            <person name="Lindquist E.A."/>
            <person name="Lipzen A."/>
            <person name="Lundell T."/>
            <person name="Morin E."/>
            <person name="Murat C."/>
            <person name="Riley R."/>
            <person name="Ohm R."/>
            <person name="Sun H."/>
            <person name="Tunlid A."/>
            <person name="Henrissat B."/>
            <person name="Grigoriev I.V."/>
            <person name="Hibbett D.S."/>
            <person name="Martin F."/>
        </authorList>
    </citation>
    <scope>NUCLEOTIDE SEQUENCE [LARGE SCALE GENOMIC DNA]</scope>
    <source>
        <strain evidence="4">F 1598</strain>
    </source>
</reference>
<dbReference type="EMBL" id="KN832986">
    <property type="protein sequence ID" value="KIM84996.1"/>
    <property type="molecule type" value="Genomic_DNA"/>
</dbReference>
<protein>
    <recommendedName>
        <fullName evidence="2">Calcineurin-like phosphoesterase domain-containing protein</fullName>
    </recommendedName>
</protein>
<dbReference type="Pfam" id="PF00149">
    <property type="entry name" value="Metallophos"/>
    <property type="match status" value="1"/>
</dbReference>
<evidence type="ECO:0000256" key="1">
    <source>
        <dbReference type="SAM" id="MobiDB-lite"/>
    </source>
</evidence>
<dbReference type="SUPFAM" id="SSF56300">
    <property type="entry name" value="Metallo-dependent phosphatases"/>
    <property type="match status" value="1"/>
</dbReference>
<evidence type="ECO:0000259" key="2">
    <source>
        <dbReference type="Pfam" id="PF00149"/>
    </source>
</evidence>
<dbReference type="OrthoDB" id="630188at2759"/>
<feature type="region of interest" description="Disordered" evidence="1">
    <location>
        <begin position="1"/>
        <end position="24"/>
    </location>
</feature>
<feature type="compositionally biased region" description="Pro residues" evidence="1">
    <location>
        <begin position="1"/>
        <end position="16"/>
    </location>
</feature>
<dbReference type="GO" id="GO:0016787">
    <property type="term" value="F:hydrolase activity"/>
    <property type="evidence" value="ECO:0007669"/>
    <property type="project" value="InterPro"/>
</dbReference>
<dbReference type="Proteomes" id="UP000054166">
    <property type="component" value="Unassembled WGS sequence"/>
</dbReference>
<dbReference type="PANTHER" id="PTHR12905:SF0">
    <property type="entry name" value="CALCINEURIN-LIKE PHOSPHOESTERASE DOMAIN-CONTAINING PROTEIN"/>
    <property type="match status" value="1"/>
</dbReference>